<dbReference type="RefSeq" id="WP_151971293.1">
    <property type="nucleotide sequence ID" value="NZ_AP019860.1"/>
</dbReference>
<accession>A0A5S9IT55</accession>
<proteinExistence type="predicted"/>
<name>A0A5S9IT55_UABAM</name>
<dbReference type="AlphaFoldDB" id="A0A5S9IT55"/>
<evidence type="ECO:0000313" key="2">
    <source>
        <dbReference type="Proteomes" id="UP000326354"/>
    </source>
</evidence>
<dbReference type="Proteomes" id="UP000326354">
    <property type="component" value="Chromosome"/>
</dbReference>
<dbReference type="EMBL" id="AP019860">
    <property type="protein sequence ID" value="BBM87267.1"/>
    <property type="molecule type" value="Genomic_DNA"/>
</dbReference>
<keyword evidence="2" id="KW-1185">Reference proteome</keyword>
<dbReference type="SUPFAM" id="SSF48403">
    <property type="entry name" value="Ankyrin repeat"/>
    <property type="match status" value="1"/>
</dbReference>
<protein>
    <recommendedName>
        <fullName evidence="3">Ankyrin repeat domain-containing protein</fullName>
    </recommendedName>
</protein>
<evidence type="ECO:0008006" key="3">
    <source>
        <dbReference type="Google" id="ProtNLM"/>
    </source>
</evidence>
<evidence type="ECO:0000313" key="1">
    <source>
        <dbReference type="EMBL" id="BBM87267.1"/>
    </source>
</evidence>
<organism evidence="1 2">
    <name type="scientific">Uabimicrobium amorphum</name>
    <dbReference type="NCBI Taxonomy" id="2596890"/>
    <lineage>
        <taxon>Bacteria</taxon>
        <taxon>Pseudomonadati</taxon>
        <taxon>Planctomycetota</taxon>
        <taxon>Candidatus Uabimicrobiia</taxon>
        <taxon>Candidatus Uabimicrobiales</taxon>
        <taxon>Candidatus Uabimicrobiaceae</taxon>
        <taxon>Candidatus Uabimicrobium</taxon>
    </lineage>
</organism>
<dbReference type="InterPro" id="IPR036770">
    <property type="entry name" value="Ankyrin_rpt-contain_sf"/>
</dbReference>
<dbReference type="Gene3D" id="1.25.40.20">
    <property type="entry name" value="Ankyrin repeat-containing domain"/>
    <property type="match status" value="1"/>
</dbReference>
<dbReference type="KEGG" id="uam:UABAM_05670"/>
<reference evidence="1 2" key="1">
    <citation type="submission" date="2019-08" db="EMBL/GenBank/DDBJ databases">
        <title>Complete genome sequence of Candidatus Uab amorphum.</title>
        <authorList>
            <person name="Shiratori T."/>
            <person name="Suzuki S."/>
            <person name="Kakizawa Y."/>
            <person name="Ishida K."/>
        </authorList>
    </citation>
    <scope>NUCLEOTIDE SEQUENCE [LARGE SCALE GENOMIC DNA]</scope>
    <source>
        <strain evidence="1 2">SRT547</strain>
    </source>
</reference>
<gene>
    <name evidence="1" type="ORF">UABAM_05670</name>
</gene>
<dbReference type="OrthoDB" id="653962at2"/>
<sequence>MNKQKIFAFPNTLWNEIATEKSHIMSKFLPLRSEWHKSRAQREPYEQHNLDTSFRENFESLQPFFLRRSLPYLAEQAQQTLATLQDLVLKGASAEKLNDYELGPFNLAMAVKSFDEFSDTTQQSLAFNIIQLTTIAGANQATQKAYAGNGGATCIYWLLEYMGEYPHIHESCYELICLLLDLELECTQEAEYLLRILVQSCPKEQAVPLNHKKVAMRLMTQITAGDHYLSLPGTVMLTVEKELWEFLPILLPTANCMREAVGKIQQGITQQQTQKMVNAFTRRKVSRKHFKTFFAHHWLTQHIVQQFPEVIFQLVKRREKIILETFLKKYRTETLALRNEKHNTLLHEAVLTRGCMDKIISLLITTGIDRGITNKNGDTAYDIAVKNNKHGVVHLLKTT</sequence>